<reference evidence="2 3" key="1">
    <citation type="submission" date="2021-01" db="EMBL/GenBank/DDBJ databases">
        <title>Genome public.</title>
        <authorList>
            <person name="Liu C."/>
            <person name="Sun Q."/>
        </authorList>
    </citation>
    <scope>NUCLEOTIDE SEQUENCE [LARGE SCALE GENOMIC DNA]</scope>
    <source>
        <strain evidence="2 3">YIM B02515</strain>
    </source>
</reference>
<organism evidence="2 3">
    <name type="scientific">Clostridium rhizosphaerae</name>
    <dbReference type="NCBI Taxonomy" id="2803861"/>
    <lineage>
        <taxon>Bacteria</taxon>
        <taxon>Bacillati</taxon>
        <taxon>Bacillota</taxon>
        <taxon>Clostridia</taxon>
        <taxon>Eubacteriales</taxon>
        <taxon>Clostridiaceae</taxon>
        <taxon>Clostridium</taxon>
    </lineage>
</organism>
<dbReference type="RefSeq" id="WP_202750147.1">
    <property type="nucleotide sequence ID" value="NZ_JAESWC010000014.1"/>
</dbReference>
<dbReference type="Proteomes" id="UP000632377">
    <property type="component" value="Unassembled WGS sequence"/>
</dbReference>
<comment type="caution">
    <text evidence="2">The sequence shown here is derived from an EMBL/GenBank/DDBJ whole genome shotgun (WGS) entry which is preliminary data.</text>
</comment>
<dbReference type="EMBL" id="JAESWC010000014">
    <property type="protein sequence ID" value="MBL4937396.1"/>
    <property type="molecule type" value="Genomic_DNA"/>
</dbReference>
<keyword evidence="1" id="KW-0812">Transmembrane</keyword>
<keyword evidence="1" id="KW-0472">Membrane</keyword>
<dbReference type="Pfam" id="PF22564">
    <property type="entry name" value="HAAS"/>
    <property type="match status" value="1"/>
</dbReference>
<keyword evidence="1" id="KW-1133">Transmembrane helix</keyword>
<feature type="transmembrane region" description="Helical" evidence="1">
    <location>
        <begin position="96"/>
        <end position="115"/>
    </location>
</feature>
<evidence type="ECO:0000313" key="3">
    <source>
        <dbReference type="Proteomes" id="UP000632377"/>
    </source>
</evidence>
<keyword evidence="3" id="KW-1185">Reference proteome</keyword>
<sequence length="210" mass="23284">MNKEDFLRNLNSSLSGFTEEERKDILYDYEEHFRLGIESGKTEEALIAELGDPESIANQYKTNLNFEKAAINEANENMNNNMNTSYNKNKTTAEDVSISIIAAIGLLLFNLIFILGPYLGLLGALIGLFAGAVGAFLGGAFMTFGTMLLPFTNNFFGVPFNVSPSAAFLFGVGTIAFGALFFIGDCYIAKYFFKGTSKYLNWNMRIIKRM</sequence>
<proteinExistence type="predicted"/>
<name>A0ABS1TDF4_9CLOT</name>
<accession>A0ABS1TDF4</accession>
<protein>
    <submittedName>
        <fullName evidence="2">DUF1700 domain-containing protein</fullName>
    </submittedName>
</protein>
<evidence type="ECO:0000256" key="1">
    <source>
        <dbReference type="SAM" id="Phobius"/>
    </source>
</evidence>
<feature type="transmembrane region" description="Helical" evidence="1">
    <location>
        <begin position="165"/>
        <end position="188"/>
    </location>
</feature>
<feature type="transmembrane region" description="Helical" evidence="1">
    <location>
        <begin position="122"/>
        <end position="145"/>
    </location>
</feature>
<evidence type="ECO:0000313" key="2">
    <source>
        <dbReference type="EMBL" id="MBL4937396.1"/>
    </source>
</evidence>
<gene>
    <name evidence="2" type="ORF">JK636_16875</name>
</gene>